<dbReference type="SUPFAM" id="SSF48403">
    <property type="entry name" value="Ankyrin repeat"/>
    <property type="match status" value="3"/>
</dbReference>
<dbReference type="InterPro" id="IPR002110">
    <property type="entry name" value="Ankyrin_rpt"/>
</dbReference>
<dbReference type="Gene3D" id="1.25.40.20">
    <property type="entry name" value="Ankyrin repeat-containing domain"/>
    <property type="match status" value="4"/>
</dbReference>
<reference evidence="4" key="1">
    <citation type="submission" date="2021-01" db="EMBL/GenBank/DDBJ databases">
        <authorList>
            <person name="Corre E."/>
            <person name="Pelletier E."/>
            <person name="Niang G."/>
            <person name="Scheremetjew M."/>
            <person name="Finn R."/>
            <person name="Kale V."/>
            <person name="Holt S."/>
            <person name="Cochrane G."/>
            <person name="Meng A."/>
            <person name="Brown T."/>
            <person name="Cohen L."/>
        </authorList>
    </citation>
    <scope>NUCLEOTIDE SEQUENCE</scope>
    <source>
        <strain evidence="4">CCMP127</strain>
    </source>
</reference>
<evidence type="ECO:0000256" key="1">
    <source>
        <dbReference type="ARBA" id="ARBA00022737"/>
    </source>
</evidence>
<proteinExistence type="predicted"/>
<evidence type="ECO:0000313" key="4">
    <source>
        <dbReference type="EMBL" id="CAE0406366.1"/>
    </source>
</evidence>
<gene>
    <name evidence="4" type="ORF">ACOF00016_LOCUS4249</name>
</gene>
<accession>A0A7S3L2C1</accession>
<protein>
    <submittedName>
        <fullName evidence="4">Uncharacterized protein</fullName>
    </submittedName>
</protein>
<dbReference type="PANTHER" id="PTHR24198:SF165">
    <property type="entry name" value="ANKYRIN REPEAT-CONTAINING PROTEIN-RELATED"/>
    <property type="match status" value="1"/>
</dbReference>
<dbReference type="PANTHER" id="PTHR24198">
    <property type="entry name" value="ANKYRIN REPEAT AND PROTEIN KINASE DOMAIN-CONTAINING PROTEIN"/>
    <property type="match status" value="1"/>
</dbReference>
<dbReference type="EMBL" id="HBIM01004979">
    <property type="protein sequence ID" value="CAE0406366.1"/>
    <property type="molecule type" value="Transcribed_RNA"/>
</dbReference>
<dbReference type="InterPro" id="IPR036770">
    <property type="entry name" value="Ankyrin_rpt-contain_sf"/>
</dbReference>
<dbReference type="SMART" id="SM00248">
    <property type="entry name" value="ANK"/>
    <property type="match status" value="15"/>
</dbReference>
<sequence>MSSSSLTRDIASVLVTACQAGNASEVKSISDEYPDAVRYADESHQGYTALHHALEAGASLDVVRALVTATPDVVILRTAPPYKCTALHVAAACPATTAALVDYLLTLQPTLATQLDGAGRSALHYVCQGSSKGQQQKHASIDVVRALYQAWKEATYVMDQQGYLPIHLSYLTGAPGSQLRYLASLDPRSVSVPLPNKEGRLVAHAVATDLLQQPSNSNTTTTNVLESLVLADPATLFEADPTSGKTLVQTAQDPAFTQKLGSSAVRFQQIIQTHRKPDSGGFGSGDSPKSNKKGSSGKTDEAMKKGAASSSATAMKQKVGLPPEVMADDLVMACSQNLTEKVRLVVHACPEAVRIRDQEGFWPLHWACYHGASVDILKLLLGSWPESVRETISQNRLPLHLACRQSASPEAIHFLVEKYPQALEATTTQGMLPLHYACRDAAPLDVVKYLIDQAPMTVSEQTTNNAALPIHLACKHGKSPETVQFLAETWPACLREHNSEGLLPIHFLCKAGSTVSLEWMATQDPGLLEISDCEGNLPLHWLCKNPKATVEAVKMIVDVYPEAVAQTNKAGMTPADLAEDVNMEIASFLSMRRKKRRAGPNPLHQACSDPRVTLETVMNILTESPDEVCVPDEERNLPIHVACRTGASLEVIRYLAEDWPESLRWTNKGGSIPLHTACSNQPSAAVIHYLITSWPKATSVANNYGWLSLHCACAYGASPEVISLLVRSNDKSSRMATYGQGDYPLHLACCGSPSLEVIYWLIEAREEGVRLANTAGELALHKACFNNAPLEVIQFLVEQYPDSLFVEDQHGATPQNIAEMRRNYSVAGWLKSKEV</sequence>
<organism evidence="4">
    <name type="scientific">Amphora coffeiformis</name>
    <dbReference type="NCBI Taxonomy" id="265554"/>
    <lineage>
        <taxon>Eukaryota</taxon>
        <taxon>Sar</taxon>
        <taxon>Stramenopiles</taxon>
        <taxon>Ochrophyta</taxon>
        <taxon>Bacillariophyta</taxon>
        <taxon>Bacillariophyceae</taxon>
        <taxon>Bacillariophycidae</taxon>
        <taxon>Thalassiophysales</taxon>
        <taxon>Catenulaceae</taxon>
        <taxon>Amphora</taxon>
    </lineage>
</organism>
<name>A0A7S3L2C1_9STRA</name>
<keyword evidence="2" id="KW-0040">ANK repeat</keyword>
<dbReference type="Pfam" id="PF00023">
    <property type="entry name" value="Ank"/>
    <property type="match status" value="1"/>
</dbReference>
<evidence type="ECO:0000256" key="2">
    <source>
        <dbReference type="ARBA" id="ARBA00023043"/>
    </source>
</evidence>
<dbReference type="AlphaFoldDB" id="A0A7S3L2C1"/>
<feature type="compositionally biased region" description="Low complexity" evidence="3">
    <location>
        <begin position="285"/>
        <end position="297"/>
    </location>
</feature>
<dbReference type="Pfam" id="PF12796">
    <property type="entry name" value="Ank_2"/>
    <property type="match status" value="2"/>
</dbReference>
<feature type="region of interest" description="Disordered" evidence="3">
    <location>
        <begin position="275"/>
        <end position="315"/>
    </location>
</feature>
<evidence type="ECO:0000256" key="3">
    <source>
        <dbReference type="SAM" id="MobiDB-lite"/>
    </source>
</evidence>
<keyword evidence="1" id="KW-0677">Repeat</keyword>